<sequence length="195" mass="20105">MVYRVFMLFMTTATLLRRFAVTSAAVAVTAVGVAAPATAAPDRLSAAALSFPTSALPGWSISPAEAGGVGLARAPFGHSGTWVSQIRIGDFGRSGLDVKGLARAFAVEITNGGGYTGHSARIEGLQVTDASVSGIRAARATANVILQNAPTRGERLRITVVDTNPETYFVSQVPFEAADRQAQAAAAESGLVATR</sequence>
<evidence type="ECO:0000313" key="2">
    <source>
        <dbReference type="EMBL" id="SEC51237.1"/>
    </source>
</evidence>
<dbReference type="Proteomes" id="UP000182241">
    <property type="component" value="Unassembled WGS sequence"/>
</dbReference>
<protein>
    <submittedName>
        <fullName evidence="2">Uncharacterized protein</fullName>
    </submittedName>
</protein>
<dbReference type="AlphaFoldDB" id="A0A1H4T4A1"/>
<reference evidence="3" key="1">
    <citation type="submission" date="2016-10" db="EMBL/GenBank/DDBJ databases">
        <authorList>
            <person name="Varghese N."/>
            <person name="Submissions S."/>
        </authorList>
    </citation>
    <scope>NUCLEOTIDE SEQUENCE [LARGE SCALE GENOMIC DNA]</scope>
    <source>
        <strain evidence="3">DSM 44234</strain>
    </source>
</reference>
<organism evidence="2 3">
    <name type="scientific">Tsukamurella tyrosinosolvens</name>
    <dbReference type="NCBI Taxonomy" id="57704"/>
    <lineage>
        <taxon>Bacteria</taxon>
        <taxon>Bacillati</taxon>
        <taxon>Actinomycetota</taxon>
        <taxon>Actinomycetes</taxon>
        <taxon>Mycobacteriales</taxon>
        <taxon>Tsukamurellaceae</taxon>
        <taxon>Tsukamurella</taxon>
    </lineage>
</organism>
<gene>
    <name evidence="2" type="ORF">SAMN04489793_2482</name>
</gene>
<evidence type="ECO:0000256" key="1">
    <source>
        <dbReference type="SAM" id="SignalP"/>
    </source>
</evidence>
<accession>A0A1H4T4A1</accession>
<proteinExistence type="predicted"/>
<keyword evidence="3" id="KW-1185">Reference proteome</keyword>
<feature type="chain" id="PRO_5010252861" evidence="1">
    <location>
        <begin position="40"/>
        <end position="195"/>
    </location>
</feature>
<evidence type="ECO:0000313" key="3">
    <source>
        <dbReference type="Proteomes" id="UP000182241"/>
    </source>
</evidence>
<feature type="signal peptide" evidence="1">
    <location>
        <begin position="1"/>
        <end position="39"/>
    </location>
</feature>
<dbReference type="STRING" id="57704.SAMN04489793_2482"/>
<dbReference type="EMBL" id="FNSA01000003">
    <property type="protein sequence ID" value="SEC51237.1"/>
    <property type="molecule type" value="Genomic_DNA"/>
</dbReference>
<keyword evidence="1" id="KW-0732">Signal</keyword>
<name>A0A1H4T4A1_TSUTY</name>